<evidence type="ECO:0000256" key="4">
    <source>
        <dbReference type="ARBA" id="ARBA00022989"/>
    </source>
</evidence>
<dbReference type="AlphaFoldDB" id="A0A1F5YR14"/>
<feature type="transmembrane region" description="Helical" evidence="6">
    <location>
        <begin position="81"/>
        <end position="104"/>
    </location>
</feature>
<proteinExistence type="inferred from homology"/>
<dbReference type="InterPro" id="IPR037185">
    <property type="entry name" value="EmrE-like"/>
</dbReference>
<feature type="transmembrane region" description="Helical" evidence="6">
    <location>
        <begin position="111"/>
        <end position="131"/>
    </location>
</feature>
<evidence type="ECO:0000313" key="9">
    <source>
        <dbReference type="Proteomes" id="UP000179129"/>
    </source>
</evidence>
<keyword evidence="5 6" id="KW-0472">Membrane</keyword>
<dbReference type="InterPro" id="IPR000620">
    <property type="entry name" value="EamA_dom"/>
</dbReference>
<feature type="transmembrane region" description="Helical" evidence="6">
    <location>
        <begin position="263"/>
        <end position="282"/>
    </location>
</feature>
<feature type="domain" description="EamA" evidence="7">
    <location>
        <begin position="142"/>
        <end position="280"/>
    </location>
</feature>
<feature type="transmembrane region" description="Helical" evidence="6">
    <location>
        <begin position="173"/>
        <end position="191"/>
    </location>
</feature>
<dbReference type="InterPro" id="IPR050638">
    <property type="entry name" value="AA-Vitamin_Transporters"/>
</dbReference>
<evidence type="ECO:0000259" key="7">
    <source>
        <dbReference type="Pfam" id="PF00892"/>
    </source>
</evidence>
<protein>
    <recommendedName>
        <fullName evidence="7">EamA domain-containing protein</fullName>
    </recommendedName>
</protein>
<dbReference type="EMBL" id="MFIX01000181">
    <property type="protein sequence ID" value="OGG02619.1"/>
    <property type="molecule type" value="Genomic_DNA"/>
</dbReference>
<dbReference type="GO" id="GO:0016020">
    <property type="term" value="C:membrane"/>
    <property type="evidence" value="ECO:0007669"/>
    <property type="project" value="UniProtKB-SubCell"/>
</dbReference>
<dbReference type="Proteomes" id="UP000179129">
    <property type="component" value="Unassembled WGS sequence"/>
</dbReference>
<evidence type="ECO:0000256" key="2">
    <source>
        <dbReference type="ARBA" id="ARBA00007362"/>
    </source>
</evidence>
<dbReference type="SUPFAM" id="SSF103481">
    <property type="entry name" value="Multidrug resistance efflux transporter EmrE"/>
    <property type="match status" value="2"/>
</dbReference>
<feature type="transmembrane region" description="Helical" evidence="6">
    <location>
        <begin position="55"/>
        <end position="75"/>
    </location>
</feature>
<accession>A0A1F5YR14</accession>
<keyword evidence="4 6" id="KW-1133">Transmembrane helix</keyword>
<comment type="subcellular location">
    <subcellularLocation>
        <location evidence="1">Membrane</location>
        <topology evidence="1">Multi-pass membrane protein</topology>
    </subcellularLocation>
</comment>
<sequence>MWALQFTCIKLVQDQVGALFTVWGPMTLATLLLYPFIKAEKKAGARSGRRSRRDILLFFMLAALGIFPGQILITWGTRLSLASNAALLNLALPVCTALMAYIFLGERMTAVRWLSFGLALAGVLLCSGIDYRSLNFGAGYLSGNLLIFLGLNGSAFLNSYSKKVLERYTPMELLFYLYLVMFLLLTPLVLAKERDVFARVPEFTLSTWTGLVLLTVFHNWLSMVLFLKALNRLDATQAALSNYLIAFFGLPIAALWLGERLSALALAGGAIVLGSTLLITLYPEREKAG</sequence>
<reference evidence="8 9" key="1">
    <citation type="journal article" date="2016" name="Nat. Commun.">
        <title>Thousands of microbial genomes shed light on interconnected biogeochemical processes in an aquifer system.</title>
        <authorList>
            <person name="Anantharaman K."/>
            <person name="Brown C.T."/>
            <person name="Hug L.A."/>
            <person name="Sharon I."/>
            <person name="Castelle C.J."/>
            <person name="Probst A.J."/>
            <person name="Thomas B.C."/>
            <person name="Singh A."/>
            <person name="Wilkins M.J."/>
            <person name="Karaoz U."/>
            <person name="Brodie E.L."/>
            <person name="Williams K.H."/>
            <person name="Hubbard S.S."/>
            <person name="Banfield J.F."/>
        </authorList>
    </citation>
    <scope>NUCLEOTIDE SEQUENCE [LARGE SCALE GENOMIC DNA]</scope>
</reference>
<keyword evidence="3 6" id="KW-0812">Transmembrane</keyword>
<evidence type="ECO:0000256" key="1">
    <source>
        <dbReference type="ARBA" id="ARBA00004141"/>
    </source>
</evidence>
<feature type="transmembrane region" description="Helical" evidence="6">
    <location>
        <begin position="137"/>
        <end position="161"/>
    </location>
</feature>
<comment type="caution">
    <text evidence="8">The sequence shown here is derived from an EMBL/GenBank/DDBJ whole genome shotgun (WGS) entry which is preliminary data.</text>
</comment>
<dbReference type="PANTHER" id="PTHR32322">
    <property type="entry name" value="INNER MEMBRANE TRANSPORTER"/>
    <property type="match status" value="1"/>
</dbReference>
<feature type="transmembrane region" description="Helical" evidence="6">
    <location>
        <begin position="239"/>
        <end position="257"/>
    </location>
</feature>
<evidence type="ECO:0000256" key="3">
    <source>
        <dbReference type="ARBA" id="ARBA00022692"/>
    </source>
</evidence>
<feature type="transmembrane region" description="Helical" evidence="6">
    <location>
        <begin position="16"/>
        <end position="34"/>
    </location>
</feature>
<name>A0A1F5YR14_9BACT</name>
<organism evidence="8 9">
    <name type="scientific">Candidatus Glassbacteria bacterium RIFCSPLOWO2_12_FULL_58_11</name>
    <dbReference type="NCBI Taxonomy" id="1817867"/>
    <lineage>
        <taxon>Bacteria</taxon>
        <taxon>Candidatus Glassiibacteriota</taxon>
    </lineage>
</organism>
<feature type="domain" description="EamA" evidence="7">
    <location>
        <begin position="1"/>
        <end position="126"/>
    </location>
</feature>
<dbReference type="PANTHER" id="PTHR32322:SF2">
    <property type="entry name" value="EAMA DOMAIN-CONTAINING PROTEIN"/>
    <property type="match status" value="1"/>
</dbReference>
<evidence type="ECO:0000313" key="8">
    <source>
        <dbReference type="EMBL" id="OGG02619.1"/>
    </source>
</evidence>
<gene>
    <name evidence="8" type="ORF">A3F83_13250</name>
</gene>
<feature type="transmembrane region" description="Helical" evidence="6">
    <location>
        <begin position="203"/>
        <end position="227"/>
    </location>
</feature>
<comment type="similarity">
    <text evidence="2">Belongs to the EamA transporter family.</text>
</comment>
<dbReference type="Pfam" id="PF00892">
    <property type="entry name" value="EamA"/>
    <property type="match status" value="2"/>
</dbReference>
<evidence type="ECO:0000256" key="6">
    <source>
        <dbReference type="SAM" id="Phobius"/>
    </source>
</evidence>
<evidence type="ECO:0000256" key="5">
    <source>
        <dbReference type="ARBA" id="ARBA00023136"/>
    </source>
</evidence>
<dbReference type="STRING" id="1817867.A3F83_13250"/>